<keyword evidence="1" id="KW-0812">Transmembrane</keyword>
<evidence type="ECO:0000256" key="1">
    <source>
        <dbReference type="SAM" id="Phobius"/>
    </source>
</evidence>
<keyword evidence="1" id="KW-0472">Membrane</keyword>
<organism evidence="2 3">
    <name type="scientific">Candidatus Blautia gallistercoris</name>
    <dbReference type="NCBI Taxonomy" id="2838490"/>
    <lineage>
        <taxon>Bacteria</taxon>
        <taxon>Bacillati</taxon>
        <taxon>Bacillota</taxon>
        <taxon>Clostridia</taxon>
        <taxon>Lachnospirales</taxon>
        <taxon>Lachnospiraceae</taxon>
        <taxon>Blautia</taxon>
    </lineage>
</organism>
<dbReference type="Proteomes" id="UP000886817">
    <property type="component" value="Unassembled WGS sequence"/>
</dbReference>
<dbReference type="AlphaFoldDB" id="A0A9D1WHY6"/>
<dbReference type="EMBL" id="DXEX01000134">
    <property type="protein sequence ID" value="HIX59248.1"/>
    <property type="molecule type" value="Genomic_DNA"/>
</dbReference>
<protein>
    <recommendedName>
        <fullName evidence="4">Bypass of forespore C C-terminal domain-containing protein</fullName>
    </recommendedName>
</protein>
<sequence length="188" mass="21649">MRKTFYGIGVFLILCILTLGYYGSYKISDMRLKIRNLESSLEEEQSKEARSASQMITGSTKCTIEEYDRNTGDLKEATTFAADNLIGMDRQELTTFLQNSNTAYYRYSLVAFSPEHVVIRQSRTLYGTYYLVEEDGKVTVYKGDKKTLFEPTEILVSSLPEGVQEEIRQGKFIDTEEELYNFLENYSC</sequence>
<proteinExistence type="predicted"/>
<feature type="transmembrane region" description="Helical" evidence="1">
    <location>
        <begin position="6"/>
        <end position="25"/>
    </location>
</feature>
<evidence type="ECO:0000313" key="2">
    <source>
        <dbReference type="EMBL" id="HIX59248.1"/>
    </source>
</evidence>
<evidence type="ECO:0000313" key="3">
    <source>
        <dbReference type="Proteomes" id="UP000886817"/>
    </source>
</evidence>
<gene>
    <name evidence="2" type="ORF">IAA45_05975</name>
</gene>
<reference evidence="2" key="2">
    <citation type="submission" date="2021-04" db="EMBL/GenBank/DDBJ databases">
        <authorList>
            <person name="Gilroy R."/>
        </authorList>
    </citation>
    <scope>NUCLEOTIDE SEQUENCE</scope>
    <source>
        <strain evidence="2">ChiSjej1B19-8411</strain>
    </source>
</reference>
<keyword evidence="1" id="KW-1133">Transmembrane helix</keyword>
<name>A0A9D1WHY6_9FIRM</name>
<evidence type="ECO:0008006" key="4">
    <source>
        <dbReference type="Google" id="ProtNLM"/>
    </source>
</evidence>
<reference evidence="2" key="1">
    <citation type="journal article" date="2021" name="PeerJ">
        <title>Extensive microbial diversity within the chicken gut microbiome revealed by metagenomics and culture.</title>
        <authorList>
            <person name="Gilroy R."/>
            <person name="Ravi A."/>
            <person name="Getino M."/>
            <person name="Pursley I."/>
            <person name="Horton D.L."/>
            <person name="Alikhan N.F."/>
            <person name="Baker D."/>
            <person name="Gharbi K."/>
            <person name="Hall N."/>
            <person name="Watson M."/>
            <person name="Adriaenssens E.M."/>
            <person name="Foster-Nyarko E."/>
            <person name="Jarju S."/>
            <person name="Secka A."/>
            <person name="Antonio M."/>
            <person name="Oren A."/>
            <person name="Chaudhuri R.R."/>
            <person name="La Ragione R."/>
            <person name="Hildebrand F."/>
            <person name="Pallen M.J."/>
        </authorList>
    </citation>
    <scope>NUCLEOTIDE SEQUENCE</scope>
    <source>
        <strain evidence="2">ChiSjej1B19-8411</strain>
    </source>
</reference>
<accession>A0A9D1WHY6</accession>
<comment type="caution">
    <text evidence="2">The sequence shown here is derived from an EMBL/GenBank/DDBJ whole genome shotgun (WGS) entry which is preliminary data.</text>
</comment>